<evidence type="ECO:0000313" key="10">
    <source>
        <dbReference type="EMBL" id="UOQ60121.1"/>
    </source>
</evidence>
<evidence type="ECO:0000256" key="4">
    <source>
        <dbReference type="ARBA" id="ARBA00022475"/>
    </source>
</evidence>
<keyword evidence="11" id="KW-1185">Reference proteome</keyword>
<dbReference type="InterPro" id="IPR027417">
    <property type="entry name" value="P-loop_NTPase"/>
</dbReference>
<dbReference type="CDD" id="cd03262">
    <property type="entry name" value="ABC_HisP_GlnQ"/>
    <property type="match status" value="1"/>
</dbReference>
<evidence type="ECO:0000256" key="1">
    <source>
        <dbReference type="ARBA" id="ARBA00004202"/>
    </source>
</evidence>
<dbReference type="InterPro" id="IPR017871">
    <property type="entry name" value="ABC_transporter-like_CS"/>
</dbReference>
<dbReference type="GO" id="GO:0005524">
    <property type="term" value="F:ATP binding"/>
    <property type="evidence" value="ECO:0007669"/>
    <property type="project" value="UniProtKB-KW"/>
</dbReference>
<proteinExistence type="inferred from homology"/>
<keyword evidence="6 10" id="KW-0067">ATP-binding</keyword>
<dbReference type="SMART" id="SM00382">
    <property type="entry name" value="AAA"/>
    <property type="match status" value="1"/>
</dbReference>
<accession>A0ABY4FV57</accession>
<dbReference type="InterPro" id="IPR003439">
    <property type="entry name" value="ABC_transporter-like_ATP-bd"/>
</dbReference>
<dbReference type="SUPFAM" id="SSF52540">
    <property type="entry name" value="P-loop containing nucleoside triphosphate hydrolases"/>
    <property type="match status" value="1"/>
</dbReference>
<organism evidence="10 11">
    <name type="scientific">Leucobacter rhizosphaerae</name>
    <dbReference type="NCBI Taxonomy" id="2932245"/>
    <lineage>
        <taxon>Bacteria</taxon>
        <taxon>Bacillati</taxon>
        <taxon>Actinomycetota</taxon>
        <taxon>Actinomycetes</taxon>
        <taxon>Micrococcales</taxon>
        <taxon>Microbacteriaceae</taxon>
        <taxon>Leucobacter</taxon>
    </lineage>
</organism>
<dbReference type="EMBL" id="CP095043">
    <property type="protein sequence ID" value="UOQ60121.1"/>
    <property type="molecule type" value="Genomic_DNA"/>
</dbReference>
<keyword evidence="7" id="KW-0029">Amino-acid transport</keyword>
<comment type="subcellular location">
    <subcellularLocation>
        <location evidence="1">Cell membrane</location>
        <topology evidence="1">Peripheral membrane protein</topology>
    </subcellularLocation>
</comment>
<keyword evidence="3" id="KW-0813">Transport</keyword>
<sequence>MSDVKVLAQDVHKSFGDNHVLQGINLTIRKGEVSCLLGPSGSGKSTFLRCINHLETIDSGRIEVDGTLIGYREHGDKLYELQPSVAAQQRENIGMVFQRFNLFPHMTAFENITCAPIFVRGERKSEARESALALLEQVGLADKADAYPRELSGGQQQRIAIARALAMKPDLMLFDEPTSALDPELVGEVLEVMKSLAETGMTMIVVTHEMGFAREVADSVTFMDGGVVVEHGTPEEVLVHPQHGRTRAFLSKVL</sequence>
<name>A0ABY4FV57_9MICO</name>
<comment type="similarity">
    <text evidence="2">Belongs to the ABC transporter superfamily.</text>
</comment>
<evidence type="ECO:0000256" key="6">
    <source>
        <dbReference type="ARBA" id="ARBA00022840"/>
    </source>
</evidence>
<dbReference type="PIRSF" id="PIRSF039085">
    <property type="entry name" value="ABC_ATPase_HisP"/>
    <property type="match status" value="1"/>
</dbReference>
<feature type="domain" description="ABC transporter" evidence="9">
    <location>
        <begin position="6"/>
        <end position="250"/>
    </location>
</feature>
<keyword evidence="5" id="KW-0547">Nucleotide-binding</keyword>
<dbReference type="InterPro" id="IPR050086">
    <property type="entry name" value="MetN_ABC_transporter-like"/>
</dbReference>
<dbReference type="RefSeq" id="WP_244685490.1">
    <property type="nucleotide sequence ID" value="NZ_CP095043.1"/>
</dbReference>
<keyword evidence="4" id="KW-1003">Cell membrane</keyword>
<dbReference type="Proteomes" id="UP000831775">
    <property type="component" value="Chromosome"/>
</dbReference>
<dbReference type="Gene3D" id="3.40.50.300">
    <property type="entry name" value="P-loop containing nucleotide triphosphate hydrolases"/>
    <property type="match status" value="1"/>
</dbReference>
<keyword evidence="8" id="KW-0472">Membrane</keyword>
<dbReference type="PROSITE" id="PS50893">
    <property type="entry name" value="ABC_TRANSPORTER_2"/>
    <property type="match status" value="1"/>
</dbReference>
<reference evidence="10 11" key="1">
    <citation type="submission" date="2022-04" db="EMBL/GenBank/DDBJ databases">
        <title>Leucobacter sp. isolated from rhizosphere of onion.</title>
        <authorList>
            <person name="Won M."/>
            <person name="Lee C.-M."/>
            <person name="Woen H.-Y."/>
            <person name="Kwon S.-W."/>
        </authorList>
    </citation>
    <scope>NUCLEOTIDE SEQUENCE [LARGE SCALE GENOMIC DNA]</scope>
    <source>
        <strain evidence="10 11">H25R-14</strain>
    </source>
</reference>
<evidence type="ECO:0000256" key="7">
    <source>
        <dbReference type="ARBA" id="ARBA00022970"/>
    </source>
</evidence>
<evidence type="ECO:0000256" key="5">
    <source>
        <dbReference type="ARBA" id="ARBA00022741"/>
    </source>
</evidence>
<dbReference type="InterPro" id="IPR030679">
    <property type="entry name" value="ABC_ATPase_HisP-typ"/>
</dbReference>
<dbReference type="PANTHER" id="PTHR43166">
    <property type="entry name" value="AMINO ACID IMPORT ATP-BINDING PROTEIN"/>
    <property type="match status" value="1"/>
</dbReference>
<evidence type="ECO:0000256" key="2">
    <source>
        <dbReference type="ARBA" id="ARBA00005417"/>
    </source>
</evidence>
<protein>
    <submittedName>
        <fullName evidence="10">Amino acid ABC transporter ATP-binding protein</fullName>
    </submittedName>
</protein>
<evidence type="ECO:0000313" key="11">
    <source>
        <dbReference type="Proteomes" id="UP000831775"/>
    </source>
</evidence>
<evidence type="ECO:0000256" key="8">
    <source>
        <dbReference type="ARBA" id="ARBA00023136"/>
    </source>
</evidence>
<gene>
    <name evidence="10" type="ORF">MUN76_13925</name>
</gene>
<dbReference type="Pfam" id="PF00005">
    <property type="entry name" value="ABC_tran"/>
    <property type="match status" value="1"/>
</dbReference>
<dbReference type="PANTHER" id="PTHR43166:SF9">
    <property type="entry name" value="GLUTAMATE_ASPARTATE IMPORT ATP-BINDING PROTEIN GLTL"/>
    <property type="match status" value="1"/>
</dbReference>
<dbReference type="InterPro" id="IPR003593">
    <property type="entry name" value="AAA+_ATPase"/>
</dbReference>
<evidence type="ECO:0000256" key="3">
    <source>
        <dbReference type="ARBA" id="ARBA00022448"/>
    </source>
</evidence>
<dbReference type="PROSITE" id="PS00211">
    <property type="entry name" value="ABC_TRANSPORTER_1"/>
    <property type="match status" value="1"/>
</dbReference>
<evidence type="ECO:0000259" key="9">
    <source>
        <dbReference type="PROSITE" id="PS50893"/>
    </source>
</evidence>